<dbReference type="Pfam" id="PF16282">
    <property type="entry name" value="SANT_DAMP1_like"/>
    <property type="match status" value="1"/>
</dbReference>
<organism evidence="11 12">
    <name type="scientific">Hermanssonia centrifuga</name>
    <dbReference type="NCBI Taxonomy" id="98765"/>
    <lineage>
        <taxon>Eukaryota</taxon>
        <taxon>Fungi</taxon>
        <taxon>Dikarya</taxon>
        <taxon>Basidiomycota</taxon>
        <taxon>Agaricomycotina</taxon>
        <taxon>Agaricomycetes</taxon>
        <taxon>Polyporales</taxon>
        <taxon>Meruliaceae</taxon>
        <taxon>Hermanssonia</taxon>
    </lineage>
</organism>
<evidence type="ECO:0000256" key="2">
    <source>
        <dbReference type="ARBA" id="ARBA00006918"/>
    </source>
</evidence>
<dbReference type="AlphaFoldDB" id="A0A2R6NMS9"/>
<dbReference type="GO" id="GO:0003714">
    <property type="term" value="F:transcription corepressor activity"/>
    <property type="evidence" value="ECO:0007669"/>
    <property type="project" value="TreeGrafter"/>
</dbReference>
<dbReference type="STRING" id="98765.A0A2R6NMS9"/>
<evidence type="ECO:0000256" key="3">
    <source>
        <dbReference type="ARBA" id="ARBA00019132"/>
    </source>
</evidence>
<keyword evidence="4" id="KW-0156">Chromatin regulator</keyword>
<evidence type="ECO:0000256" key="7">
    <source>
        <dbReference type="ARBA" id="ARBA00023242"/>
    </source>
</evidence>
<dbReference type="PANTHER" id="PTHR12855:SF10">
    <property type="entry name" value="DNA METHYLTRANSFERASE 1-ASSOCIATED PROTEIN 1"/>
    <property type="match status" value="1"/>
</dbReference>
<proteinExistence type="inferred from homology"/>
<dbReference type="OrthoDB" id="19740at2759"/>
<keyword evidence="6" id="KW-0804">Transcription</keyword>
<comment type="subcellular location">
    <subcellularLocation>
        <location evidence="1">Nucleus</location>
    </subcellularLocation>
</comment>
<name>A0A2R6NMS9_9APHY</name>
<dbReference type="InterPro" id="IPR001005">
    <property type="entry name" value="SANT/Myb"/>
</dbReference>
<keyword evidence="7" id="KW-0539">Nucleus</keyword>
<dbReference type="GO" id="GO:0006281">
    <property type="term" value="P:DNA repair"/>
    <property type="evidence" value="ECO:0007669"/>
    <property type="project" value="InterPro"/>
</dbReference>
<feature type="compositionally biased region" description="Low complexity" evidence="9">
    <location>
        <begin position="11"/>
        <end position="24"/>
    </location>
</feature>
<feature type="compositionally biased region" description="Polar residues" evidence="9">
    <location>
        <begin position="481"/>
        <end position="493"/>
    </location>
</feature>
<evidence type="ECO:0000256" key="1">
    <source>
        <dbReference type="ARBA" id="ARBA00004123"/>
    </source>
</evidence>
<dbReference type="SMART" id="SM00717">
    <property type="entry name" value="SANT"/>
    <property type="match status" value="1"/>
</dbReference>
<feature type="region of interest" description="Disordered" evidence="9">
    <location>
        <begin position="1"/>
        <end position="42"/>
    </location>
</feature>
<comment type="similarity">
    <text evidence="2">Belongs to the SWC4 family.</text>
</comment>
<dbReference type="Proteomes" id="UP000186601">
    <property type="component" value="Unassembled WGS sequence"/>
</dbReference>
<accession>A0A2R6NMS9</accession>
<keyword evidence="12" id="KW-1185">Reference proteome</keyword>
<dbReference type="SUPFAM" id="SSF46689">
    <property type="entry name" value="Homeodomain-like"/>
    <property type="match status" value="1"/>
</dbReference>
<evidence type="ECO:0000256" key="4">
    <source>
        <dbReference type="ARBA" id="ARBA00022853"/>
    </source>
</evidence>
<feature type="domain" description="Myb-like" evidence="10">
    <location>
        <begin position="134"/>
        <end position="187"/>
    </location>
</feature>
<dbReference type="GO" id="GO:0035267">
    <property type="term" value="C:NuA4 histone acetyltransferase complex"/>
    <property type="evidence" value="ECO:0007669"/>
    <property type="project" value="InterPro"/>
</dbReference>
<dbReference type="Gene3D" id="1.10.10.60">
    <property type="entry name" value="Homeodomain-like"/>
    <property type="match status" value="1"/>
</dbReference>
<feature type="region of interest" description="Disordered" evidence="9">
    <location>
        <begin position="428"/>
        <end position="501"/>
    </location>
</feature>
<comment type="caution">
    <text evidence="11">The sequence shown here is derived from an EMBL/GenBank/DDBJ whole genome shotgun (WGS) entry which is preliminary data.</text>
</comment>
<feature type="compositionally biased region" description="Polar residues" evidence="9">
    <location>
        <begin position="300"/>
        <end position="310"/>
    </location>
</feature>
<evidence type="ECO:0000256" key="5">
    <source>
        <dbReference type="ARBA" id="ARBA00023015"/>
    </source>
</evidence>
<evidence type="ECO:0000256" key="9">
    <source>
        <dbReference type="SAM" id="MobiDB-lite"/>
    </source>
</evidence>
<dbReference type="GO" id="GO:0000122">
    <property type="term" value="P:negative regulation of transcription by RNA polymerase II"/>
    <property type="evidence" value="ECO:0007669"/>
    <property type="project" value="TreeGrafter"/>
</dbReference>
<dbReference type="GO" id="GO:0000812">
    <property type="term" value="C:Swr1 complex"/>
    <property type="evidence" value="ECO:0007669"/>
    <property type="project" value="TreeGrafter"/>
</dbReference>
<evidence type="ECO:0000259" key="10">
    <source>
        <dbReference type="SMART" id="SM00717"/>
    </source>
</evidence>
<evidence type="ECO:0000256" key="6">
    <source>
        <dbReference type="ARBA" id="ARBA00023163"/>
    </source>
</evidence>
<protein>
    <recommendedName>
        <fullName evidence="3">SWR1-complex protein 4</fullName>
    </recommendedName>
</protein>
<comment type="function">
    <text evidence="8">Component of the SWR1 complex which mediates the ATP-dependent exchange of histone H2A for the H2A variant HZT1 leading to transcriptional regulation of selected genes by chromatin remodeling. Component of the NuA4 histone acetyltransferase complex which is involved in transcriptional activation of selected genes principally by acetylation of nucleosomal histone H4 and H2A. The NuA4 complex is also involved in DNA repair.</text>
</comment>
<dbReference type="InterPro" id="IPR009057">
    <property type="entry name" value="Homeodomain-like_sf"/>
</dbReference>
<feature type="compositionally biased region" description="Acidic residues" evidence="9">
    <location>
        <begin position="439"/>
        <end position="456"/>
    </location>
</feature>
<sequence>MAGPTAADVRSILSLPSPSTPGLSQPRKPPGTTERARKPEGISRELYSLIGTSAPTLAAQLAKPRLKQKPNLGGGGRVKWEWRSFKNGARADSLRLSHWMKAGTDSEAEYQFAKYNVQSNVYVYSQDEYVRLLSDKEWTKEETDYLFELAREYDGRFYVVADRYEYGNGPPRTIEDIKDRYYSVCRKLVRNRPWAGDEASKAQLISSFQFDKDRELTRKKYVASLENRTPSQIAEEEALFIELKRLEQHERRFKKDREELLRTLAGIECGLPDVQAEEETFVGTQTETKKTKKKGVANNEPETPTSATASGTNVVLAQPVPRKQTAKSAAHDALHCIHRTEIPQTSTTTTKAAHQPVYLRSYKLPTPKSSAAPKIAQVMGELGVSHTRLVMPTRENCAQLESLLEAAAALVETKKQVDRIEHETMVTQERLGNRTSEGAENDMDVDEEGGDAEAVGEDGRGQSVVSTRSVRSNRPRKKSARSMSISSVDTTATGGLKRKRF</sequence>
<evidence type="ECO:0000256" key="8">
    <source>
        <dbReference type="ARBA" id="ARBA00025264"/>
    </source>
</evidence>
<reference evidence="11 12" key="1">
    <citation type="submission" date="2018-02" db="EMBL/GenBank/DDBJ databases">
        <title>Genome sequence of the basidiomycete white-rot fungus Phlebia centrifuga.</title>
        <authorList>
            <person name="Granchi Z."/>
            <person name="Peng M."/>
            <person name="de Vries R.P."/>
            <person name="Hilden K."/>
            <person name="Makela M.R."/>
            <person name="Grigoriev I."/>
            <person name="Riley R."/>
        </authorList>
    </citation>
    <scope>NUCLEOTIDE SEQUENCE [LARGE SCALE GENOMIC DNA]</scope>
    <source>
        <strain evidence="11 12">FBCC195</strain>
    </source>
</reference>
<keyword evidence="5" id="KW-0805">Transcription regulation</keyword>
<dbReference type="EMBL" id="MLYV02001069">
    <property type="protein sequence ID" value="PSR73694.1"/>
    <property type="molecule type" value="Genomic_DNA"/>
</dbReference>
<dbReference type="InterPro" id="IPR032563">
    <property type="entry name" value="DAMP1_SANT-like"/>
</dbReference>
<dbReference type="PANTHER" id="PTHR12855">
    <property type="entry name" value="DNA METHYLTRANSFERASE 1-ASSOCIATED PROTEIN 1 FAMILY MEMBER"/>
    <property type="match status" value="1"/>
</dbReference>
<dbReference type="GO" id="GO:0006338">
    <property type="term" value="P:chromatin remodeling"/>
    <property type="evidence" value="ECO:0007669"/>
    <property type="project" value="InterPro"/>
</dbReference>
<feature type="region of interest" description="Disordered" evidence="9">
    <location>
        <begin position="282"/>
        <end position="310"/>
    </location>
</feature>
<dbReference type="InterPro" id="IPR027109">
    <property type="entry name" value="Swc4/Dmap1"/>
</dbReference>
<evidence type="ECO:0000313" key="11">
    <source>
        <dbReference type="EMBL" id="PSR73694.1"/>
    </source>
</evidence>
<gene>
    <name evidence="11" type="ORF">PHLCEN_2v10613</name>
</gene>
<evidence type="ECO:0000313" key="12">
    <source>
        <dbReference type="Proteomes" id="UP000186601"/>
    </source>
</evidence>
<dbReference type="FunFam" id="1.10.10.60:FF:000087">
    <property type="entry name" value="DNA methyltransferase 1-associated protein 1"/>
    <property type="match status" value="1"/>
</dbReference>
<feature type="compositionally biased region" description="Basic residues" evidence="9">
    <location>
        <begin position="471"/>
        <end position="480"/>
    </location>
</feature>